<name>A0A084WDM0_ANOSI</name>
<evidence type="ECO:0000313" key="7">
    <source>
        <dbReference type="EnsemblMetazoa" id="ASIC016295-PA"/>
    </source>
</evidence>
<dbReference type="EnsemblMetazoa" id="ASIC016295-RA">
    <property type="protein sequence ID" value="ASIC016295-PA"/>
    <property type="gene ID" value="ASIC016295"/>
</dbReference>
<reference evidence="6 8" key="1">
    <citation type="journal article" date="2014" name="BMC Genomics">
        <title>Genome sequence of Anopheles sinensis provides insight into genetics basis of mosquito competence for malaria parasites.</title>
        <authorList>
            <person name="Zhou D."/>
            <person name="Zhang D."/>
            <person name="Ding G."/>
            <person name="Shi L."/>
            <person name="Hou Q."/>
            <person name="Ye Y."/>
            <person name="Xu Y."/>
            <person name="Zhou H."/>
            <person name="Xiong C."/>
            <person name="Li S."/>
            <person name="Yu J."/>
            <person name="Hong S."/>
            <person name="Yu X."/>
            <person name="Zou P."/>
            <person name="Chen C."/>
            <person name="Chang X."/>
            <person name="Wang W."/>
            <person name="Lv Y."/>
            <person name="Sun Y."/>
            <person name="Ma L."/>
            <person name="Shen B."/>
            <person name="Zhu C."/>
        </authorList>
    </citation>
    <scope>NUCLEOTIDE SEQUENCE [LARGE SCALE GENOMIC DNA]</scope>
</reference>
<dbReference type="OrthoDB" id="5873721at2759"/>
<dbReference type="PANTHER" id="PTHR12489:SF1">
    <property type="entry name" value="LP10272P"/>
    <property type="match status" value="1"/>
</dbReference>
<evidence type="ECO:0000256" key="2">
    <source>
        <dbReference type="ARBA" id="ARBA00022692"/>
    </source>
</evidence>
<accession>A0A084WDM0</accession>
<dbReference type="VEuPathDB" id="VectorBase:ASIC016295"/>
<protein>
    <submittedName>
        <fullName evidence="6">AGAP005724-PA-like protein</fullName>
    </submittedName>
</protein>
<dbReference type="AlphaFoldDB" id="A0A084WDM0"/>
<evidence type="ECO:0000313" key="6">
    <source>
        <dbReference type="EMBL" id="KFB48314.1"/>
    </source>
</evidence>
<feature type="transmembrane region" description="Helical" evidence="5">
    <location>
        <begin position="45"/>
        <end position="72"/>
    </location>
</feature>
<gene>
    <name evidence="6" type="ORF">ZHAS_00016295</name>
</gene>
<dbReference type="STRING" id="74873.A0A084WDM0"/>
<evidence type="ECO:0000256" key="4">
    <source>
        <dbReference type="ARBA" id="ARBA00023136"/>
    </source>
</evidence>
<keyword evidence="4 5" id="KW-0472">Membrane</keyword>
<evidence type="ECO:0000256" key="3">
    <source>
        <dbReference type="ARBA" id="ARBA00022989"/>
    </source>
</evidence>
<dbReference type="InterPro" id="IPR019372">
    <property type="entry name" value="LHFPL"/>
</dbReference>
<evidence type="ECO:0000313" key="8">
    <source>
        <dbReference type="Proteomes" id="UP000030765"/>
    </source>
</evidence>
<dbReference type="PANTHER" id="PTHR12489">
    <property type="entry name" value="LIPOMA HMGIC FUSION PARTNER-LIKE PROTEIN"/>
    <property type="match status" value="1"/>
</dbReference>
<evidence type="ECO:0000256" key="5">
    <source>
        <dbReference type="SAM" id="Phobius"/>
    </source>
</evidence>
<dbReference type="Proteomes" id="UP000030765">
    <property type="component" value="Unassembled WGS sequence"/>
</dbReference>
<dbReference type="EMBL" id="KE525339">
    <property type="protein sequence ID" value="KFB48314.1"/>
    <property type="molecule type" value="Genomic_DNA"/>
</dbReference>
<comment type="subcellular location">
    <subcellularLocation>
        <location evidence="1">Membrane</location>
        <topology evidence="1">Multi-pass membrane protein</topology>
    </subcellularLocation>
</comment>
<dbReference type="GO" id="GO:0007605">
    <property type="term" value="P:sensory perception of sound"/>
    <property type="evidence" value="ECO:0007669"/>
    <property type="project" value="TreeGrafter"/>
</dbReference>
<evidence type="ECO:0000256" key="1">
    <source>
        <dbReference type="ARBA" id="ARBA00004141"/>
    </source>
</evidence>
<reference evidence="7" key="2">
    <citation type="submission" date="2020-05" db="UniProtKB">
        <authorList>
            <consortium name="EnsemblMetazoa"/>
        </authorList>
    </citation>
    <scope>IDENTIFICATION</scope>
</reference>
<organism evidence="6">
    <name type="scientific">Anopheles sinensis</name>
    <name type="common">Mosquito</name>
    <dbReference type="NCBI Taxonomy" id="74873"/>
    <lineage>
        <taxon>Eukaryota</taxon>
        <taxon>Metazoa</taxon>
        <taxon>Ecdysozoa</taxon>
        <taxon>Arthropoda</taxon>
        <taxon>Hexapoda</taxon>
        <taxon>Insecta</taxon>
        <taxon>Pterygota</taxon>
        <taxon>Neoptera</taxon>
        <taxon>Endopterygota</taxon>
        <taxon>Diptera</taxon>
        <taxon>Nematocera</taxon>
        <taxon>Culicoidea</taxon>
        <taxon>Culicidae</taxon>
        <taxon>Anophelinae</taxon>
        <taxon>Anopheles</taxon>
    </lineage>
</organism>
<dbReference type="GO" id="GO:0005886">
    <property type="term" value="C:plasma membrane"/>
    <property type="evidence" value="ECO:0007669"/>
    <property type="project" value="TreeGrafter"/>
</dbReference>
<keyword evidence="3 5" id="KW-1133">Transmembrane helix</keyword>
<proteinExistence type="predicted"/>
<sequence>MLNISHQFVYSDIGGRLGLWQICQKDDLNDSCSGKLEELLEMQSIAFQVATVFCGLAVATSVLAICCLLLMVFMKSTTVFHICGWMQMLSGEYGGPREETWNS</sequence>
<dbReference type="EMBL" id="ATLV01023045">
    <property type="status" value="NOT_ANNOTATED_CDS"/>
    <property type="molecule type" value="Genomic_DNA"/>
</dbReference>
<dbReference type="Pfam" id="PF10242">
    <property type="entry name" value="L_HMGIC_fpl"/>
    <property type="match status" value="1"/>
</dbReference>
<keyword evidence="2 5" id="KW-0812">Transmembrane</keyword>
<keyword evidence="8" id="KW-1185">Reference proteome</keyword>